<proteinExistence type="predicted"/>
<dbReference type="Pfam" id="PF00848">
    <property type="entry name" value="Ring_hydroxyl_A"/>
    <property type="match status" value="1"/>
</dbReference>
<sequence length="169" mass="19164">MRCEVWEGFIFVNLDANAQPLQEYLGRLAKGIEGYPFHEMTEVYTYKAEVGANWKLFIDAFAEFYHAPVLHQGQYTKEEAAKILKHGFEALYYELASPHAMISTWGGQAPPADLKMVKPMDRKLRSGLFGPWDRPEVIQKLDQLPRVSIRPEPRSGVSIRGTSSPTSCC</sequence>
<comment type="caution">
    <text evidence="3">The sequence shown here is derived from an EMBL/GenBank/DDBJ whole genome shotgun (WGS) entry which is preliminary data.</text>
</comment>
<dbReference type="Gene3D" id="3.90.380.10">
    <property type="entry name" value="Naphthalene 1,2-dioxygenase Alpha Subunit, Chain A, domain 1"/>
    <property type="match status" value="1"/>
</dbReference>
<reference evidence="3" key="1">
    <citation type="submission" date="2014-01" db="EMBL/GenBank/DDBJ databases">
        <authorList>
            <person name="Brown-Elliot B."/>
            <person name="Wallace R."/>
            <person name="Lenaerts A."/>
            <person name="Ordway D."/>
            <person name="DeGroote M.A."/>
            <person name="Parker T."/>
            <person name="Sizemore C."/>
            <person name="Tallon L.J."/>
            <person name="Sadzewicz L.K."/>
            <person name="Sengamalay N."/>
            <person name="Fraser C.M."/>
            <person name="Hine E."/>
            <person name="Shefchek K.A."/>
            <person name="Das S.P."/>
            <person name="Tettelin H."/>
        </authorList>
    </citation>
    <scope>NUCLEOTIDE SEQUENCE [LARGE SCALE GENOMIC DNA]</scope>
    <source>
        <strain evidence="3">4042</strain>
    </source>
</reference>
<evidence type="ECO:0000259" key="2">
    <source>
        <dbReference type="Pfam" id="PF00848"/>
    </source>
</evidence>
<name>X8AGY5_MYCXE</name>
<gene>
    <name evidence="3" type="ORF">I553_4668</name>
</gene>
<dbReference type="PANTHER" id="PTHR43756:SF5">
    <property type="entry name" value="CHOLINE MONOOXYGENASE, CHLOROPLASTIC"/>
    <property type="match status" value="1"/>
</dbReference>
<accession>X8AGY5</accession>
<dbReference type="GO" id="GO:0005506">
    <property type="term" value="F:iron ion binding"/>
    <property type="evidence" value="ECO:0007669"/>
    <property type="project" value="InterPro"/>
</dbReference>
<evidence type="ECO:0000256" key="1">
    <source>
        <dbReference type="ARBA" id="ARBA00001962"/>
    </source>
</evidence>
<feature type="domain" description="Aromatic-ring-hydroxylating dioxygenase alpha subunit C-terminal" evidence="2">
    <location>
        <begin position="37"/>
        <end position="137"/>
    </location>
</feature>
<comment type="cofactor">
    <cofactor evidence="1">
        <name>Fe cation</name>
        <dbReference type="ChEBI" id="CHEBI:24875"/>
    </cofactor>
</comment>
<dbReference type="InterPro" id="IPR015879">
    <property type="entry name" value="Ring_hydroxy_dOase_asu_C_dom"/>
</dbReference>
<organism evidence="3">
    <name type="scientific">Mycobacterium xenopi 4042</name>
    <dbReference type="NCBI Taxonomy" id="1299334"/>
    <lineage>
        <taxon>Bacteria</taxon>
        <taxon>Bacillati</taxon>
        <taxon>Actinomycetota</taxon>
        <taxon>Actinomycetes</taxon>
        <taxon>Mycobacteriales</taxon>
        <taxon>Mycobacteriaceae</taxon>
        <taxon>Mycobacterium</taxon>
    </lineage>
</organism>
<dbReference type="InterPro" id="IPR001663">
    <property type="entry name" value="Rng_hydr_dOase-A"/>
</dbReference>
<evidence type="ECO:0000313" key="3">
    <source>
        <dbReference type="EMBL" id="EUA30411.1"/>
    </source>
</evidence>
<dbReference type="PANTHER" id="PTHR43756">
    <property type="entry name" value="CHOLINE MONOOXYGENASE, CHLOROPLASTIC"/>
    <property type="match status" value="1"/>
</dbReference>
<dbReference type="EMBL" id="JAOB01000060">
    <property type="protein sequence ID" value="EUA30411.1"/>
    <property type="molecule type" value="Genomic_DNA"/>
</dbReference>
<protein>
    <submittedName>
        <fullName evidence="3">Ring hydroxylating alpha subunit family protein</fullName>
    </submittedName>
</protein>
<dbReference type="AlphaFoldDB" id="X8AGY5"/>
<dbReference type="SUPFAM" id="SSF55961">
    <property type="entry name" value="Bet v1-like"/>
    <property type="match status" value="1"/>
</dbReference>
<dbReference type="GO" id="GO:0051537">
    <property type="term" value="F:2 iron, 2 sulfur cluster binding"/>
    <property type="evidence" value="ECO:0007669"/>
    <property type="project" value="InterPro"/>
</dbReference>
<dbReference type="PATRIC" id="fig|1299334.3.peg.6341"/>